<reference evidence="13 14" key="1">
    <citation type="journal article" date="2019" name="Nat. Microbiol.">
        <title>Mediterranean grassland soil C-N compound turnover is dependent on rainfall and depth, and is mediated by genomically divergent microorganisms.</title>
        <authorList>
            <person name="Diamond S."/>
            <person name="Andeer P.F."/>
            <person name="Li Z."/>
            <person name="Crits-Christoph A."/>
            <person name="Burstein D."/>
            <person name="Anantharaman K."/>
            <person name="Lane K.R."/>
            <person name="Thomas B.C."/>
            <person name="Pan C."/>
            <person name="Northen T.R."/>
            <person name="Banfield J.F."/>
        </authorList>
    </citation>
    <scope>NUCLEOTIDE SEQUENCE [LARGE SCALE GENOMIC DNA]</scope>
    <source>
        <strain evidence="13">WS_10</strain>
    </source>
</reference>
<evidence type="ECO:0000256" key="5">
    <source>
        <dbReference type="ARBA" id="ARBA00013150"/>
    </source>
</evidence>
<dbReference type="Pfam" id="PF13292">
    <property type="entry name" value="DXP_synthase_N"/>
    <property type="match status" value="1"/>
</dbReference>
<dbReference type="InterPro" id="IPR009014">
    <property type="entry name" value="Transketo_C/PFOR_II"/>
</dbReference>
<protein>
    <recommendedName>
        <fullName evidence="5">1-deoxy-D-xylulose-5-phosphate synthase</fullName>
        <ecNumber evidence="5">2.2.1.7</ecNumber>
    </recommendedName>
</protein>
<dbReference type="SUPFAM" id="SSF52518">
    <property type="entry name" value="Thiamin diphosphate-binding fold (THDP-binding)"/>
    <property type="match status" value="2"/>
</dbReference>
<evidence type="ECO:0000256" key="2">
    <source>
        <dbReference type="ARBA" id="ARBA00004980"/>
    </source>
</evidence>
<dbReference type="Gene3D" id="3.40.50.970">
    <property type="match status" value="2"/>
</dbReference>
<sequence length="510" mass="55259">FAVARDLRNEKHHVIAVIGDGALTGGMAFEGLNNIGELATPLIVVLNDNEWSISPNIGAITRYLTKLTTSRVYRAFERDVYELLGKLPKGLRAQEGARRIKEGLQNLVVPGILFEDLGLKYFGPIDGHDLDVLEETLRDLRRFERPVLLHVVTRKGKGYGPAESDAGTFHGVGVFDPESGATAKSTKKTYTQVFGEAAVEIADRIPRAVAVTAAMTDNTGLKAFAEKYPERFFDVGMAEEHGVTFSAGLAAGGMLPLCTIYSTFLQRAFDQIIHDVAVQDLHVVLCVDRAGLVGEDGAPQHGAFDVGYLRMVPGMILMAPKNGEELRDMLWTAAQQSGRPVAVRYPRANVPEESLPARAPRILEIGVAEQLRAGGDVAIVALGTMVLPALAAAEQLAQDGISATVVNARFACPLDERVIPGLARSVGRIVTVEENVPMGGFGSAVSECLGRHQLSATPHLRLALPETFVTHGKRDELLKLVGLDTAGIARRVLDWVKTQQRQDIHQRQFS</sequence>
<comment type="similarity">
    <text evidence="3">Belongs to the transketolase family. DXPS subfamily.</text>
</comment>
<comment type="subunit">
    <text evidence="4">Homodimer.</text>
</comment>
<evidence type="ECO:0000259" key="12">
    <source>
        <dbReference type="SMART" id="SM00861"/>
    </source>
</evidence>
<dbReference type="GO" id="GO:0008661">
    <property type="term" value="F:1-deoxy-D-xylulose-5-phosphate synthase activity"/>
    <property type="evidence" value="ECO:0007669"/>
    <property type="project" value="UniProtKB-EC"/>
</dbReference>
<comment type="cofactor">
    <cofactor evidence="1">
        <name>Mg(2+)</name>
        <dbReference type="ChEBI" id="CHEBI:18420"/>
    </cofactor>
</comment>
<dbReference type="EMBL" id="VBPA01000287">
    <property type="protein sequence ID" value="TMQ69559.1"/>
    <property type="molecule type" value="Genomic_DNA"/>
</dbReference>
<comment type="pathway">
    <text evidence="2">Metabolic intermediate biosynthesis; 1-deoxy-D-xylulose 5-phosphate biosynthesis; 1-deoxy-D-xylulose 5-phosphate from D-glyceraldehyde 3-phosphate and pyruvate: step 1/1.</text>
</comment>
<keyword evidence="9" id="KW-0784">Thiamine biosynthesis</keyword>
<dbReference type="GO" id="GO:0019288">
    <property type="term" value="P:isopentenyl diphosphate biosynthetic process, methylerythritol 4-phosphate pathway"/>
    <property type="evidence" value="ECO:0007669"/>
    <property type="project" value="TreeGrafter"/>
</dbReference>
<dbReference type="UniPathway" id="UPA00064">
    <property type="reaction ID" value="UER00091"/>
</dbReference>
<organism evidence="13 14">
    <name type="scientific">Eiseniibacteriota bacterium</name>
    <dbReference type="NCBI Taxonomy" id="2212470"/>
    <lineage>
        <taxon>Bacteria</taxon>
        <taxon>Candidatus Eiseniibacteriota</taxon>
    </lineage>
</organism>
<evidence type="ECO:0000313" key="14">
    <source>
        <dbReference type="Proteomes" id="UP000319836"/>
    </source>
</evidence>
<dbReference type="InterPro" id="IPR005477">
    <property type="entry name" value="Dxylulose-5-P_synthase"/>
</dbReference>
<keyword evidence="8" id="KW-0460">Magnesium</keyword>
<keyword evidence="10" id="KW-0786">Thiamine pyrophosphate</keyword>
<feature type="domain" description="Transketolase-like pyrimidine-binding" evidence="12">
    <location>
        <begin position="188"/>
        <end position="352"/>
    </location>
</feature>
<dbReference type="InterPro" id="IPR033248">
    <property type="entry name" value="Transketolase_C"/>
</dbReference>
<dbReference type="EC" id="2.2.1.7" evidence="5"/>
<name>A0A538U192_UNCEI</name>
<dbReference type="GO" id="GO:0009228">
    <property type="term" value="P:thiamine biosynthetic process"/>
    <property type="evidence" value="ECO:0007669"/>
    <property type="project" value="UniProtKB-KW"/>
</dbReference>
<dbReference type="PANTHER" id="PTHR43322:SF5">
    <property type="entry name" value="1-DEOXY-D-XYLULOSE-5-PHOSPHATE SYNTHASE, CHLOROPLASTIC"/>
    <property type="match status" value="1"/>
</dbReference>
<dbReference type="Pfam" id="PF02779">
    <property type="entry name" value="Transket_pyr"/>
    <property type="match status" value="1"/>
</dbReference>
<dbReference type="GO" id="GO:0005829">
    <property type="term" value="C:cytosol"/>
    <property type="evidence" value="ECO:0007669"/>
    <property type="project" value="TreeGrafter"/>
</dbReference>
<keyword evidence="11" id="KW-0414">Isoprene biosynthesis</keyword>
<evidence type="ECO:0000256" key="10">
    <source>
        <dbReference type="ARBA" id="ARBA00023052"/>
    </source>
</evidence>
<evidence type="ECO:0000256" key="1">
    <source>
        <dbReference type="ARBA" id="ARBA00001946"/>
    </source>
</evidence>
<keyword evidence="6 13" id="KW-0808">Transferase</keyword>
<evidence type="ECO:0000256" key="6">
    <source>
        <dbReference type="ARBA" id="ARBA00022679"/>
    </source>
</evidence>
<dbReference type="SMART" id="SM00861">
    <property type="entry name" value="Transket_pyr"/>
    <property type="match status" value="1"/>
</dbReference>
<proteinExistence type="inferred from homology"/>
<evidence type="ECO:0000256" key="9">
    <source>
        <dbReference type="ARBA" id="ARBA00022977"/>
    </source>
</evidence>
<dbReference type="InterPro" id="IPR029061">
    <property type="entry name" value="THDP-binding"/>
</dbReference>
<keyword evidence="7" id="KW-0479">Metal-binding</keyword>
<dbReference type="GO" id="GO:0046872">
    <property type="term" value="F:metal ion binding"/>
    <property type="evidence" value="ECO:0007669"/>
    <property type="project" value="UniProtKB-KW"/>
</dbReference>
<dbReference type="GO" id="GO:0016114">
    <property type="term" value="P:terpenoid biosynthetic process"/>
    <property type="evidence" value="ECO:0007669"/>
    <property type="project" value="InterPro"/>
</dbReference>
<dbReference type="AlphaFoldDB" id="A0A538U192"/>
<gene>
    <name evidence="13" type="primary">dxs</name>
    <name evidence="13" type="ORF">E6K80_11240</name>
</gene>
<evidence type="ECO:0000256" key="8">
    <source>
        <dbReference type="ARBA" id="ARBA00022842"/>
    </source>
</evidence>
<evidence type="ECO:0000256" key="7">
    <source>
        <dbReference type="ARBA" id="ARBA00022723"/>
    </source>
</evidence>
<evidence type="ECO:0000313" key="13">
    <source>
        <dbReference type="EMBL" id="TMQ69559.1"/>
    </source>
</evidence>
<dbReference type="Gene3D" id="3.40.50.920">
    <property type="match status" value="1"/>
</dbReference>
<feature type="non-terminal residue" evidence="13">
    <location>
        <position position="1"/>
    </location>
</feature>
<dbReference type="FunFam" id="3.40.50.920:FF:000002">
    <property type="entry name" value="1-deoxy-D-xylulose-5-phosphate synthase"/>
    <property type="match status" value="1"/>
</dbReference>
<dbReference type="InterPro" id="IPR005475">
    <property type="entry name" value="Transketolase-like_Pyr-bd"/>
</dbReference>
<dbReference type="SUPFAM" id="SSF52922">
    <property type="entry name" value="TK C-terminal domain-like"/>
    <property type="match status" value="1"/>
</dbReference>
<dbReference type="NCBIfam" id="TIGR00204">
    <property type="entry name" value="dxs"/>
    <property type="match status" value="1"/>
</dbReference>
<comment type="caution">
    <text evidence="13">The sequence shown here is derived from an EMBL/GenBank/DDBJ whole genome shotgun (WGS) entry which is preliminary data.</text>
</comment>
<evidence type="ECO:0000256" key="4">
    <source>
        <dbReference type="ARBA" id="ARBA00011738"/>
    </source>
</evidence>
<dbReference type="Pfam" id="PF02780">
    <property type="entry name" value="Transketolase_C"/>
    <property type="match status" value="1"/>
</dbReference>
<dbReference type="CDD" id="cd07033">
    <property type="entry name" value="TPP_PYR_DXS_TK_like"/>
    <property type="match status" value="1"/>
</dbReference>
<dbReference type="PANTHER" id="PTHR43322">
    <property type="entry name" value="1-D-DEOXYXYLULOSE 5-PHOSPHATE SYNTHASE-RELATED"/>
    <property type="match status" value="1"/>
</dbReference>
<evidence type="ECO:0000256" key="11">
    <source>
        <dbReference type="ARBA" id="ARBA00023229"/>
    </source>
</evidence>
<dbReference type="Proteomes" id="UP000319836">
    <property type="component" value="Unassembled WGS sequence"/>
</dbReference>
<accession>A0A538U192</accession>
<evidence type="ECO:0000256" key="3">
    <source>
        <dbReference type="ARBA" id="ARBA00011081"/>
    </source>
</evidence>